<accession>A0A1B1Z162</accession>
<dbReference type="Proteomes" id="UP000077412">
    <property type="component" value="Chromosome"/>
</dbReference>
<dbReference type="OrthoDB" id="9770408at2"/>
<keyword evidence="1" id="KW-1133">Transmembrane helix</keyword>
<feature type="transmembrane region" description="Helical" evidence="1">
    <location>
        <begin position="31"/>
        <end position="53"/>
    </location>
</feature>
<keyword evidence="1" id="KW-0472">Membrane</keyword>
<dbReference type="AlphaFoldDB" id="A0A1B1Z162"/>
<name>A0A1B1Z162_9BACL</name>
<keyword evidence="5" id="KW-1185">Reference proteome</keyword>
<dbReference type="InterPro" id="IPR015402">
    <property type="entry name" value="DUF1980"/>
</dbReference>
<dbReference type="Pfam" id="PF21537">
    <property type="entry name" value="DUF1980_C"/>
    <property type="match status" value="1"/>
</dbReference>
<dbReference type="STRING" id="255247.ABE41_004505"/>
<evidence type="ECO:0000313" key="4">
    <source>
        <dbReference type="EMBL" id="ANX11256.1"/>
    </source>
</evidence>
<dbReference type="Pfam" id="PF09323">
    <property type="entry name" value="DUF1980"/>
    <property type="match status" value="1"/>
</dbReference>
<feature type="domain" description="DUF1980" evidence="2">
    <location>
        <begin position="2"/>
        <end position="118"/>
    </location>
</feature>
<dbReference type="PANTHER" id="PTHR40047">
    <property type="entry name" value="UPF0703 PROTEIN YCGQ"/>
    <property type="match status" value="1"/>
</dbReference>
<reference evidence="4 5" key="1">
    <citation type="submission" date="2016-08" db="EMBL/GenBank/DDBJ databases">
        <title>Complete genome sequence of Fictibacillus arsenicus G25-54, a strain with toxicity to nematodes and a potential arsenic-resistance activity.</title>
        <authorList>
            <person name="Zheng Z."/>
        </authorList>
    </citation>
    <scope>NUCLEOTIDE SEQUENCE [LARGE SCALE GENOMIC DNA]</scope>
    <source>
        <strain evidence="4 5">G25-54</strain>
    </source>
</reference>
<dbReference type="PANTHER" id="PTHR40047:SF1">
    <property type="entry name" value="UPF0703 PROTEIN YCGQ"/>
    <property type="match status" value="1"/>
</dbReference>
<dbReference type="InterPro" id="IPR048493">
    <property type="entry name" value="DUF1980_N"/>
</dbReference>
<dbReference type="EMBL" id="CP016761">
    <property type="protein sequence ID" value="ANX11256.1"/>
    <property type="molecule type" value="Genomic_DNA"/>
</dbReference>
<proteinExistence type="predicted"/>
<evidence type="ECO:0000256" key="1">
    <source>
        <dbReference type="SAM" id="Phobius"/>
    </source>
</evidence>
<dbReference type="NCBIfam" id="TIGR03943">
    <property type="entry name" value="TIGR03943 family putative permease subunit"/>
    <property type="match status" value="1"/>
</dbReference>
<evidence type="ECO:0000313" key="5">
    <source>
        <dbReference type="Proteomes" id="UP000077412"/>
    </source>
</evidence>
<organism evidence="4 5">
    <name type="scientific">Fictibacillus arsenicus</name>
    <dbReference type="NCBI Taxonomy" id="255247"/>
    <lineage>
        <taxon>Bacteria</taxon>
        <taxon>Bacillati</taxon>
        <taxon>Bacillota</taxon>
        <taxon>Bacilli</taxon>
        <taxon>Bacillales</taxon>
        <taxon>Fictibacillaceae</taxon>
        <taxon>Fictibacillus</taxon>
    </lineage>
</organism>
<keyword evidence="1" id="KW-0812">Transmembrane</keyword>
<feature type="transmembrane region" description="Helical" evidence="1">
    <location>
        <begin position="86"/>
        <end position="105"/>
    </location>
</feature>
<feature type="domain" description="DUF1980" evidence="3">
    <location>
        <begin position="141"/>
        <end position="284"/>
    </location>
</feature>
<dbReference type="InterPro" id="IPR052955">
    <property type="entry name" value="UPF0703_membrane_permease"/>
</dbReference>
<evidence type="ECO:0000259" key="2">
    <source>
        <dbReference type="Pfam" id="PF09323"/>
    </source>
</evidence>
<sequence>MIRILILIGFTFLFMHLHATGDISKYINMKYSYISFSAIFILGFLTLVQFYIYGKSEDDDHQHDEACAVPDCGHDHHKKPSRLRNVTVNSILIFPIISGLFFPIASLDSETVKTKGFHFKGLENEGDFGEHQFLKPDTSVYYGKESYNTIMDKELKPFTKGDKVVLNDKNYLKGMESIYYKPGIFLGKDVQFKGFTYNAEDQSKNKSNELFLLRFGVIHCIADSGVFGMMVEFPKGTTFPNDKWIEVDGTIETMYYQPFKADIPYVKVESWKEIDKPKEEYVYRGY</sequence>
<gene>
    <name evidence="4" type="ORF">ABE41_004505</name>
</gene>
<protein>
    <submittedName>
        <fullName evidence="4">TIGR03943 family protein</fullName>
    </submittedName>
</protein>
<dbReference type="InterPro" id="IPR048447">
    <property type="entry name" value="DUF1980_C"/>
</dbReference>
<evidence type="ECO:0000259" key="3">
    <source>
        <dbReference type="Pfam" id="PF21537"/>
    </source>
</evidence>
<dbReference type="RefSeq" id="WP_066286913.1">
    <property type="nucleotide sequence ID" value="NZ_CP016761.1"/>
</dbReference>
<dbReference type="KEGG" id="far:ABE41_004505"/>